<protein>
    <submittedName>
        <fullName evidence="3">Uncharacterized protein</fullName>
    </submittedName>
</protein>
<feature type="transmembrane region" description="Helical" evidence="1">
    <location>
        <begin position="119"/>
        <end position="141"/>
    </location>
</feature>
<accession>A0A8S2XK96</accession>
<proteinExistence type="predicted"/>
<name>A0A8S2XK96_9BILA</name>
<feature type="transmembrane region" description="Helical" evidence="1">
    <location>
        <begin position="48"/>
        <end position="69"/>
    </location>
</feature>
<gene>
    <name evidence="2" type="ORF">OVA965_LOCUS44937</name>
    <name evidence="3" type="ORF">TMI583_LOCUS48037</name>
</gene>
<feature type="non-terminal residue" evidence="3">
    <location>
        <position position="1"/>
    </location>
</feature>
<dbReference type="Proteomes" id="UP000677228">
    <property type="component" value="Unassembled WGS sequence"/>
</dbReference>
<evidence type="ECO:0000313" key="3">
    <source>
        <dbReference type="EMBL" id="CAF4503017.1"/>
    </source>
</evidence>
<evidence type="ECO:0000313" key="4">
    <source>
        <dbReference type="Proteomes" id="UP000682733"/>
    </source>
</evidence>
<dbReference type="AlphaFoldDB" id="A0A8S2XK96"/>
<feature type="transmembrane region" description="Helical" evidence="1">
    <location>
        <begin position="21"/>
        <end position="42"/>
    </location>
</feature>
<keyword evidence="1" id="KW-0812">Transmembrane</keyword>
<evidence type="ECO:0000313" key="2">
    <source>
        <dbReference type="EMBL" id="CAF1653231.1"/>
    </source>
</evidence>
<dbReference type="Proteomes" id="UP000682733">
    <property type="component" value="Unassembled WGS sequence"/>
</dbReference>
<comment type="caution">
    <text evidence="3">The sequence shown here is derived from an EMBL/GenBank/DDBJ whole genome shotgun (WGS) entry which is preliminary data.</text>
</comment>
<evidence type="ECO:0000256" key="1">
    <source>
        <dbReference type="SAM" id="Phobius"/>
    </source>
</evidence>
<reference evidence="3" key="1">
    <citation type="submission" date="2021-02" db="EMBL/GenBank/DDBJ databases">
        <authorList>
            <person name="Nowell W R."/>
        </authorList>
    </citation>
    <scope>NUCLEOTIDE SEQUENCE</scope>
</reference>
<organism evidence="3 4">
    <name type="scientific">Didymodactylos carnosus</name>
    <dbReference type="NCBI Taxonomy" id="1234261"/>
    <lineage>
        <taxon>Eukaryota</taxon>
        <taxon>Metazoa</taxon>
        <taxon>Spiralia</taxon>
        <taxon>Gnathifera</taxon>
        <taxon>Rotifera</taxon>
        <taxon>Eurotatoria</taxon>
        <taxon>Bdelloidea</taxon>
        <taxon>Philodinida</taxon>
        <taxon>Philodinidae</taxon>
        <taxon>Didymodactylos</taxon>
    </lineage>
</organism>
<feature type="transmembrane region" description="Helical" evidence="1">
    <location>
        <begin position="76"/>
        <end position="99"/>
    </location>
</feature>
<dbReference type="EMBL" id="CAJNOK010067008">
    <property type="protein sequence ID" value="CAF1653231.1"/>
    <property type="molecule type" value="Genomic_DNA"/>
</dbReference>
<sequence length="167" mass="19276">SIMSISVDNQYEKLFLRIFLTIYYLLVLIIIILNLTLGFFQLSKEYSAVIYVLSIIWFIGICLAIFATWANKISLLILVGIFLILSLILIIIRLIFILAIYSYTKTEIKTFSSPFVDQILILLISISLTTSVLLATCRLIALHKTIQSKKRVSTQTEEEYWAKMTYF</sequence>
<keyword evidence="1" id="KW-0472">Membrane</keyword>
<dbReference type="EMBL" id="CAJOBA010095907">
    <property type="protein sequence ID" value="CAF4503017.1"/>
    <property type="molecule type" value="Genomic_DNA"/>
</dbReference>
<keyword evidence="1" id="KW-1133">Transmembrane helix</keyword>